<evidence type="ECO:0000313" key="1">
    <source>
        <dbReference type="EMBL" id="QLB40431.1"/>
    </source>
</evidence>
<gene>
    <name evidence="1" type="ORF">HV559_05875</name>
    <name evidence="2" type="ORF">HV560_06265</name>
</gene>
<dbReference type="AlphaFoldDB" id="A0A7D5HV33"/>
<dbReference type="KEGG" id="mpeg:HV560_06265"/>
<dbReference type="Proteomes" id="UP000509660">
    <property type="component" value="Chromosome"/>
</dbReference>
<dbReference type="EMBL" id="CP055306">
    <property type="protein sequence ID" value="QLB40431.1"/>
    <property type="molecule type" value="Genomic_DNA"/>
</dbReference>
<dbReference type="EMBL" id="CP055305">
    <property type="protein sequence ID" value="QLB42442.1"/>
    <property type="molecule type" value="Genomic_DNA"/>
</dbReference>
<keyword evidence="3" id="KW-1185">Reference proteome</keyword>
<proteinExistence type="predicted"/>
<sequence length="59" mass="7390">MYFEKIKNKIKQLQLAFSQQEFYKWIDQDRFQIKAEYQLPKEINPKYFADLLSYSLYEK</sequence>
<dbReference type="Proteomes" id="UP000509784">
    <property type="component" value="Chromosome"/>
</dbReference>
<accession>A0A7D5HV33</accession>
<name>A0A7D5HV33_9PAST</name>
<reference evidence="3 4" key="1">
    <citation type="submission" date="2020-06" db="EMBL/GenBank/DDBJ databases">
        <title>Mannheimia pernigra sp. nov. isolated from bovine respiratory tract.</title>
        <authorList>
            <person name="Kuhnert P."/>
            <person name="Akarsu-Egger H."/>
        </authorList>
    </citation>
    <scope>NUCLEOTIDE SEQUENCE [LARGE SCALE GENOMIC DNA]</scope>
    <source>
        <strain evidence="2 4">17CN0883</strain>
        <strain evidence="1 3">BNO311</strain>
    </source>
</reference>
<evidence type="ECO:0000313" key="2">
    <source>
        <dbReference type="EMBL" id="QLB42442.1"/>
    </source>
</evidence>
<organism evidence="1 3">
    <name type="scientific">Mannheimia pernigra</name>
    <dbReference type="NCBI Taxonomy" id="111844"/>
    <lineage>
        <taxon>Bacteria</taxon>
        <taxon>Pseudomonadati</taxon>
        <taxon>Pseudomonadota</taxon>
        <taxon>Gammaproteobacteria</taxon>
        <taxon>Pasteurellales</taxon>
        <taxon>Pasteurellaceae</taxon>
        <taxon>Mannheimia</taxon>
    </lineage>
</organism>
<evidence type="ECO:0000313" key="3">
    <source>
        <dbReference type="Proteomes" id="UP000509660"/>
    </source>
</evidence>
<evidence type="ECO:0000313" key="4">
    <source>
        <dbReference type="Proteomes" id="UP000509784"/>
    </source>
</evidence>
<dbReference type="RefSeq" id="WP_176809813.1">
    <property type="nucleotide sequence ID" value="NZ_CP055302.1"/>
</dbReference>
<protein>
    <submittedName>
        <fullName evidence="1">Uncharacterized protein</fullName>
    </submittedName>
</protein>